<reference evidence="2" key="1">
    <citation type="journal article" date="2016" name="Nature">
        <title>Genome evolution in the allotetraploid frog Xenopus laevis.</title>
        <authorList>
            <person name="Session A.M."/>
            <person name="Uno Y."/>
            <person name="Kwon T."/>
            <person name="Chapman J.A."/>
            <person name="Toyoda A."/>
            <person name="Takahashi S."/>
            <person name="Fukui A."/>
            <person name="Hikosaka A."/>
            <person name="Suzuki A."/>
            <person name="Kondo M."/>
            <person name="van Heeringen S.J."/>
            <person name="Quigley I."/>
            <person name="Heinz S."/>
            <person name="Ogino H."/>
            <person name="Ochi H."/>
            <person name="Hellsten U."/>
            <person name="Lyons J.B."/>
            <person name="Simakov O."/>
            <person name="Putnam N."/>
            <person name="Stites J."/>
            <person name="Kuroki Y."/>
            <person name="Tanaka T."/>
            <person name="Michiue T."/>
            <person name="Watanabe M."/>
            <person name="Bogdanovic O."/>
            <person name="Lister R."/>
            <person name="Georgiou G."/>
            <person name="Paranjpe S.S."/>
            <person name="van Kruijsbergen I."/>
            <person name="Shu S."/>
            <person name="Carlson J."/>
            <person name="Kinoshita T."/>
            <person name="Ohta Y."/>
            <person name="Mawaribuchi S."/>
            <person name="Jenkins J."/>
            <person name="Grimwood J."/>
            <person name="Schmutz J."/>
            <person name="Mitros T."/>
            <person name="Mozaffari S.V."/>
            <person name="Suzuki Y."/>
            <person name="Haramoto Y."/>
            <person name="Yamamoto T.S."/>
            <person name="Takagi C."/>
            <person name="Heald R."/>
            <person name="Miller K."/>
            <person name="Haudenschild C."/>
            <person name="Kitzman J."/>
            <person name="Nakayama T."/>
            <person name="Izutsu Y."/>
            <person name="Robert J."/>
            <person name="Fortriede J."/>
            <person name="Burns K."/>
            <person name="Lotay V."/>
            <person name="Karimi K."/>
            <person name="Yasuoka Y."/>
            <person name="Dichmann D.S."/>
            <person name="Flajnik M.F."/>
            <person name="Houston D.W."/>
            <person name="Shendure J."/>
            <person name="DuPasquier L."/>
            <person name="Vize P.D."/>
            <person name="Zorn A.M."/>
            <person name="Ito M."/>
            <person name="Marcotte E.M."/>
            <person name="Wallingford J.B."/>
            <person name="Ito Y."/>
            <person name="Asashima M."/>
            <person name="Ueno N."/>
            <person name="Matsuda Y."/>
            <person name="Veenstra G.J."/>
            <person name="Fujiyama A."/>
            <person name="Harland R.M."/>
            <person name="Taira M."/>
            <person name="Rokhsar D.S."/>
        </authorList>
    </citation>
    <scope>NUCLEOTIDE SEQUENCE [LARGE SCALE GENOMIC DNA]</scope>
    <source>
        <strain evidence="2">J</strain>
    </source>
</reference>
<dbReference type="AlphaFoldDB" id="A0A974H1P3"/>
<gene>
    <name evidence="1" type="ORF">XELAEV_18047589mg</name>
</gene>
<name>A0A974H1P3_XENLA</name>
<proteinExistence type="predicted"/>
<accession>A0A974H1P3</accession>
<organism evidence="1 2">
    <name type="scientific">Xenopus laevis</name>
    <name type="common">African clawed frog</name>
    <dbReference type="NCBI Taxonomy" id="8355"/>
    <lineage>
        <taxon>Eukaryota</taxon>
        <taxon>Metazoa</taxon>
        <taxon>Chordata</taxon>
        <taxon>Craniata</taxon>
        <taxon>Vertebrata</taxon>
        <taxon>Euteleostomi</taxon>
        <taxon>Amphibia</taxon>
        <taxon>Batrachia</taxon>
        <taxon>Anura</taxon>
        <taxon>Pipoidea</taxon>
        <taxon>Pipidae</taxon>
        <taxon>Xenopodinae</taxon>
        <taxon>Xenopus</taxon>
        <taxon>Xenopus</taxon>
    </lineage>
</organism>
<sequence length="101" mass="11770">MVRLWLQRVLLLDEQPDPLVFILGKRIPSLKNPMQKLVNVLLTGARCAIAGKWKGTHPPSEMDFLERVRFIRRMEYLTALCNDTVDSFDRIWSAWDSTQIV</sequence>
<evidence type="ECO:0000313" key="2">
    <source>
        <dbReference type="Proteomes" id="UP000694892"/>
    </source>
</evidence>
<protein>
    <submittedName>
        <fullName evidence="1">Uncharacterized protein</fullName>
    </submittedName>
</protein>
<evidence type="ECO:0000313" key="1">
    <source>
        <dbReference type="EMBL" id="OCT61562.1"/>
    </source>
</evidence>
<dbReference type="EMBL" id="CM004483">
    <property type="protein sequence ID" value="OCT61562.1"/>
    <property type="molecule type" value="Genomic_DNA"/>
</dbReference>
<dbReference type="Proteomes" id="UP000694892">
    <property type="component" value="Chromosome 9_10S"/>
</dbReference>